<dbReference type="PANTHER" id="PTHR46599:SF3">
    <property type="entry name" value="PIGGYBAC TRANSPOSABLE ELEMENT-DERIVED PROTEIN 4"/>
    <property type="match status" value="1"/>
</dbReference>
<proteinExistence type="predicted"/>
<dbReference type="RefSeq" id="XP_005100434.1">
    <property type="nucleotide sequence ID" value="XM_005100377.1"/>
</dbReference>
<accession>A0ABM0JSE2</accession>
<dbReference type="PANTHER" id="PTHR46599">
    <property type="entry name" value="PIGGYBAC TRANSPOSABLE ELEMENT-DERIVED PROTEIN 4"/>
    <property type="match status" value="1"/>
</dbReference>
<reference evidence="3" key="1">
    <citation type="submission" date="2025-08" db="UniProtKB">
        <authorList>
            <consortium name="RefSeq"/>
        </authorList>
    </citation>
    <scope>IDENTIFICATION</scope>
</reference>
<organism evidence="2 3">
    <name type="scientific">Aplysia californica</name>
    <name type="common">California sea hare</name>
    <dbReference type="NCBI Taxonomy" id="6500"/>
    <lineage>
        <taxon>Eukaryota</taxon>
        <taxon>Metazoa</taxon>
        <taxon>Spiralia</taxon>
        <taxon>Lophotrochozoa</taxon>
        <taxon>Mollusca</taxon>
        <taxon>Gastropoda</taxon>
        <taxon>Heterobranchia</taxon>
        <taxon>Euthyneura</taxon>
        <taxon>Tectipleura</taxon>
        <taxon>Aplysiida</taxon>
        <taxon>Aplysioidea</taxon>
        <taxon>Aplysiidae</taxon>
        <taxon>Aplysia</taxon>
    </lineage>
</organism>
<gene>
    <name evidence="3" type="primary">LOC101855264</name>
</gene>
<dbReference type="Proteomes" id="UP000694888">
    <property type="component" value="Unplaced"/>
</dbReference>
<keyword evidence="2" id="KW-1185">Reference proteome</keyword>
<protein>
    <submittedName>
        <fullName evidence="3">Uncharacterized protein LOC101855264</fullName>
    </submittedName>
</protein>
<dbReference type="Pfam" id="PF13843">
    <property type="entry name" value="DDE_Tnp_1_7"/>
    <property type="match status" value="1"/>
</dbReference>
<feature type="domain" description="PiggyBac transposable element-derived protein" evidence="1">
    <location>
        <begin position="1"/>
        <end position="182"/>
    </location>
</feature>
<evidence type="ECO:0000259" key="1">
    <source>
        <dbReference type="Pfam" id="PF13843"/>
    </source>
</evidence>
<name>A0ABM0JSE2_APLCA</name>
<sequence length="195" mass="22679">MGLMPRGNRRDYWTLNWLTESPGFRKVKPRDRFLGILRYLHFQGNSAAIQDKEHRDYDKLYKVRSVLSSVVTKYQSVYKPNREISLDESMIACKSKFGFRKFMKDKPIRRGIKVFDVAESSSGYVCNLKVYTGKDDNEMVNSPIFDVVVDLTKPFHNLGDNLFFDTLYSSALLFKELLKKGIVTRNSPCKHERSS</sequence>
<evidence type="ECO:0000313" key="2">
    <source>
        <dbReference type="Proteomes" id="UP000694888"/>
    </source>
</evidence>
<dbReference type="GeneID" id="101855264"/>
<evidence type="ECO:0000313" key="3">
    <source>
        <dbReference type="RefSeq" id="XP_005100434.1"/>
    </source>
</evidence>
<dbReference type="InterPro" id="IPR029526">
    <property type="entry name" value="PGBD"/>
</dbReference>